<reference evidence="1" key="2">
    <citation type="submission" date="2020-09" db="EMBL/GenBank/DDBJ databases">
        <authorList>
            <person name="Sun Q."/>
            <person name="Zhou Y."/>
        </authorList>
    </citation>
    <scope>NUCLEOTIDE SEQUENCE</scope>
    <source>
        <strain evidence="1">CGMCC 4.5737</strain>
    </source>
</reference>
<organism evidence="1 2">
    <name type="scientific">Longimycelium tulufanense</name>
    <dbReference type="NCBI Taxonomy" id="907463"/>
    <lineage>
        <taxon>Bacteria</taxon>
        <taxon>Bacillati</taxon>
        <taxon>Actinomycetota</taxon>
        <taxon>Actinomycetes</taxon>
        <taxon>Pseudonocardiales</taxon>
        <taxon>Pseudonocardiaceae</taxon>
        <taxon>Longimycelium</taxon>
    </lineage>
</organism>
<reference evidence="1" key="1">
    <citation type="journal article" date="2014" name="Int. J. Syst. Evol. Microbiol.">
        <title>Complete genome sequence of Corynebacterium casei LMG S-19264T (=DSM 44701T), isolated from a smear-ripened cheese.</title>
        <authorList>
            <consortium name="US DOE Joint Genome Institute (JGI-PGF)"/>
            <person name="Walter F."/>
            <person name="Albersmeier A."/>
            <person name="Kalinowski J."/>
            <person name="Ruckert C."/>
        </authorList>
    </citation>
    <scope>NUCLEOTIDE SEQUENCE</scope>
    <source>
        <strain evidence="1">CGMCC 4.5737</strain>
    </source>
</reference>
<evidence type="ECO:0000313" key="2">
    <source>
        <dbReference type="Proteomes" id="UP000637578"/>
    </source>
</evidence>
<sequence>MGSSYETAARRAVDWLLGELEPDGSCRSADDDLACYYKSPALLAVAGQPVAANRVLTWVQRRFGRHDHDYTTTDQIKSANPDFDEFWSYPNGWLAMAAQRMGRFDIARPAFRYLRWFHQPATGGFRTRGPHHKHNTGTDALTTAHLGMAALYFGEMELAEGAGRWLTDLLAQQPDLDLGCYLRRDGDGRLVQDFPAEAAATHLVSATEPEQAYFMIGYPMGFLAALHRATGHPAYLEAAWGYFDFACRCSADLRWSPTSHKVAWGAALLARTTGDEGCARLAADIGDYLVSIQDGSGVWHASEPATFRFDQTAEIAIWLLEISAALDGW</sequence>
<accession>A0A8J3FXJ0</accession>
<name>A0A8J3FXJ0_9PSEU</name>
<gene>
    <name evidence="1" type="ORF">GCM10012275_37180</name>
</gene>
<proteinExistence type="predicted"/>
<dbReference type="SUPFAM" id="SSF48208">
    <property type="entry name" value="Six-hairpin glycosidases"/>
    <property type="match status" value="1"/>
</dbReference>
<comment type="caution">
    <text evidence="1">The sequence shown here is derived from an EMBL/GenBank/DDBJ whole genome shotgun (WGS) entry which is preliminary data.</text>
</comment>
<dbReference type="InterPro" id="IPR008928">
    <property type="entry name" value="6-hairpin_glycosidase_sf"/>
</dbReference>
<dbReference type="EMBL" id="BMMK01000017">
    <property type="protein sequence ID" value="GGM63095.1"/>
    <property type="molecule type" value="Genomic_DNA"/>
</dbReference>
<dbReference type="AlphaFoldDB" id="A0A8J3FXJ0"/>
<keyword evidence="2" id="KW-1185">Reference proteome</keyword>
<dbReference type="RefSeq" id="WP_189059350.1">
    <property type="nucleotide sequence ID" value="NZ_BMMK01000017.1"/>
</dbReference>
<evidence type="ECO:0000313" key="1">
    <source>
        <dbReference type="EMBL" id="GGM63095.1"/>
    </source>
</evidence>
<dbReference type="GO" id="GO:0005975">
    <property type="term" value="P:carbohydrate metabolic process"/>
    <property type="evidence" value="ECO:0007669"/>
    <property type="project" value="InterPro"/>
</dbReference>
<protein>
    <submittedName>
        <fullName evidence="1">Uncharacterized protein</fullName>
    </submittedName>
</protein>
<dbReference type="Proteomes" id="UP000637578">
    <property type="component" value="Unassembled WGS sequence"/>
</dbReference>